<dbReference type="AlphaFoldDB" id="A0A6A4GW16"/>
<evidence type="ECO:0000256" key="3">
    <source>
        <dbReference type="ARBA" id="ARBA00023002"/>
    </source>
</evidence>
<sequence>MGQPILNIAICGGGISGLCLAVALSKYPAIHVEIFEAAERFSEIGAGMLIWSRTHKIIELMGLGTLFTEIIDQSQYTSKQPSSLIFEYRRSDQHEEASQFYQLNGPSACVHRAQFLDILASQLPPGIVHFNSKLESYTLSGSNRCDGIKSVIRQQMFHDLAKQFGDHYLKYVNPVWTGTTAYRALIPVEQLANVSNGEKHMACTNRMVYCGKNKHINTYPIRDGDLAMVNVVASCSDRSKLEEFYPEPWVRDAPQAELLAAFENWEPDVQQLLIRMSKPTHWAIHHLRPLPQFANGRVVLIGDAAHGAAPHLGAGAGQAIEDAYVLSNLLATMSNVSSLHQVLEAYQHVRLTSAIHVLKESYNMGHITEFDGGFGEEMAIVGAEISRQCMWFDQTDPDGENQRALDYLASLLKLEYEPKSEECH</sequence>
<dbReference type="PANTHER" id="PTHR46720:SF3">
    <property type="entry name" value="FAD-BINDING DOMAIN-CONTAINING PROTEIN-RELATED"/>
    <property type="match status" value="1"/>
</dbReference>
<gene>
    <name evidence="5" type="ORF">BT96DRAFT_1003429</name>
</gene>
<dbReference type="PRINTS" id="PR00420">
    <property type="entry name" value="RNGMNOXGNASE"/>
</dbReference>
<dbReference type="GO" id="GO:0016491">
    <property type="term" value="F:oxidoreductase activity"/>
    <property type="evidence" value="ECO:0007669"/>
    <property type="project" value="UniProtKB-KW"/>
</dbReference>
<feature type="domain" description="FAD-binding" evidence="4">
    <location>
        <begin position="270"/>
        <end position="359"/>
    </location>
</feature>
<protein>
    <submittedName>
        <fullName evidence="5">FAD/NAD-P-binding domain-containing protein</fullName>
    </submittedName>
</protein>
<accession>A0A6A4GW16</accession>
<evidence type="ECO:0000256" key="1">
    <source>
        <dbReference type="ARBA" id="ARBA00022630"/>
    </source>
</evidence>
<dbReference type="InterPro" id="IPR051104">
    <property type="entry name" value="FAD_monoxygenase"/>
</dbReference>
<dbReference type="InterPro" id="IPR036188">
    <property type="entry name" value="FAD/NAD-bd_sf"/>
</dbReference>
<dbReference type="Pfam" id="PF01494">
    <property type="entry name" value="FAD_binding_3"/>
    <property type="match status" value="1"/>
</dbReference>
<dbReference type="PANTHER" id="PTHR46720">
    <property type="entry name" value="HYDROXYLASE, PUTATIVE (AFU_ORTHOLOGUE AFUA_3G01460)-RELATED"/>
    <property type="match status" value="1"/>
</dbReference>
<dbReference type="EMBL" id="ML769705">
    <property type="protein sequence ID" value="KAE9389247.1"/>
    <property type="molecule type" value="Genomic_DNA"/>
</dbReference>
<dbReference type="OrthoDB" id="417877at2759"/>
<dbReference type="GO" id="GO:0071949">
    <property type="term" value="F:FAD binding"/>
    <property type="evidence" value="ECO:0007669"/>
    <property type="project" value="InterPro"/>
</dbReference>
<dbReference type="Proteomes" id="UP000799118">
    <property type="component" value="Unassembled WGS sequence"/>
</dbReference>
<dbReference type="InterPro" id="IPR002938">
    <property type="entry name" value="FAD-bd"/>
</dbReference>
<name>A0A6A4GW16_9AGAR</name>
<organism evidence="5 6">
    <name type="scientific">Gymnopus androsaceus JB14</name>
    <dbReference type="NCBI Taxonomy" id="1447944"/>
    <lineage>
        <taxon>Eukaryota</taxon>
        <taxon>Fungi</taxon>
        <taxon>Dikarya</taxon>
        <taxon>Basidiomycota</taxon>
        <taxon>Agaricomycotina</taxon>
        <taxon>Agaricomycetes</taxon>
        <taxon>Agaricomycetidae</taxon>
        <taxon>Agaricales</taxon>
        <taxon>Marasmiineae</taxon>
        <taxon>Omphalotaceae</taxon>
        <taxon>Gymnopus</taxon>
    </lineage>
</organism>
<dbReference type="SUPFAM" id="SSF51905">
    <property type="entry name" value="FAD/NAD(P)-binding domain"/>
    <property type="match status" value="1"/>
</dbReference>
<dbReference type="GO" id="GO:0044550">
    <property type="term" value="P:secondary metabolite biosynthetic process"/>
    <property type="evidence" value="ECO:0007669"/>
    <property type="project" value="TreeGrafter"/>
</dbReference>
<evidence type="ECO:0000256" key="2">
    <source>
        <dbReference type="ARBA" id="ARBA00022827"/>
    </source>
</evidence>
<keyword evidence="3" id="KW-0560">Oxidoreductase</keyword>
<proteinExistence type="predicted"/>
<evidence type="ECO:0000259" key="4">
    <source>
        <dbReference type="Pfam" id="PF01494"/>
    </source>
</evidence>
<dbReference type="Gene3D" id="3.50.50.60">
    <property type="entry name" value="FAD/NAD(P)-binding domain"/>
    <property type="match status" value="1"/>
</dbReference>
<dbReference type="SUPFAM" id="SSF54373">
    <property type="entry name" value="FAD-linked reductases, C-terminal domain"/>
    <property type="match status" value="1"/>
</dbReference>
<keyword evidence="2" id="KW-0274">FAD</keyword>
<reference evidence="5" key="1">
    <citation type="journal article" date="2019" name="Environ. Microbiol.">
        <title>Fungal ecological strategies reflected in gene transcription - a case study of two litter decomposers.</title>
        <authorList>
            <person name="Barbi F."/>
            <person name="Kohler A."/>
            <person name="Barry K."/>
            <person name="Baskaran P."/>
            <person name="Daum C."/>
            <person name="Fauchery L."/>
            <person name="Ihrmark K."/>
            <person name="Kuo A."/>
            <person name="LaButti K."/>
            <person name="Lipzen A."/>
            <person name="Morin E."/>
            <person name="Grigoriev I.V."/>
            <person name="Henrissat B."/>
            <person name="Lindahl B."/>
            <person name="Martin F."/>
        </authorList>
    </citation>
    <scope>NUCLEOTIDE SEQUENCE</scope>
    <source>
        <strain evidence="5">JB14</strain>
    </source>
</reference>
<evidence type="ECO:0000313" key="6">
    <source>
        <dbReference type="Proteomes" id="UP000799118"/>
    </source>
</evidence>
<evidence type="ECO:0000313" key="5">
    <source>
        <dbReference type="EMBL" id="KAE9389247.1"/>
    </source>
</evidence>
<keyword evidence="1" id="KW-0285">Flavoprotein</keyword>
<keyword evidence="6" id="KW-1185">Reference proteome</keyword>